<feature type="region of interest" description="Disordered" evidence="1">
    <location>
        <begin position="1"/>
        <end position="86"/>
    </location>
</feature>
<dbReference type="RefSeq" id="WP_131169031.1">
    <property type="nucleotide sequence ID" value="NZ_SDMQ01000011.1"/>
</dbReference>
<dbReference type="EMBL" id="SDMQ01000011">
    <property type="protein sequence ID" value="TBT83554.1"/>
    <property type="molecule type" value="Genomic_DNA"/>
</dbReference>
<dbReference type="Proteomes" id="UP000292373">
    <property type="component" value="Unassembled WGS sequence"/>
</dbReference>
<dbReference type="AlphaFoldDB" id="A0A4Q9KC05"/>
<gene>
    <name evidence="2" type="ORF">ET989_11405</name>
</gene>
<accession>A0A4Q9KC05</accession>
<organism evidence="2 3">
    <name type="scientific">Propioniciclava sinopodophylli</name>
    <dbReference type="NCBI Taxonomy" id="1837344"/>
    <lineage>
        <taxon>Bacteria</taxon>
        <taxon>Bacillati</taxon>
        <taxon>Actinomycetota</taxon>
        <taxon>Actinomycetes</taxon>
        <taxon>Propionibacteriales</taxon>
        <taxon>Propionibacteriaceae</taxon>
        <taxon>Propioniciclava</taxon>
    </lineage>
</organism>
<name>A0A4Q9KC05_9ACTN</name>
<reference evidence="2 3" key="1">
    <citation type="submission" date="2019-01" db="EMBL/GenBank/DDBJ databases">
        <title>Lactibacter flavus gen. nov., sp. nov., a novel bacterium of the family Propionibacteriaceae isolated from raw milk and dairy products.</title>
        <authorList>
            <person name="Huptas C."/>
            <person name="Wenning M."/>
            <person name="Breitenwieser F."/>
            <person name="Doll E."/>
            <person name="Von Neubeck M."/>
            <person name="Busse H.-J."/>
            <person name="Scherer S."/>
        </authorList>
    </citation>
    <scope>NUCLEOTIDE SEQUENCE [LARGE SCALE GENOMIC DNA]</scope>
    <source>
        <strain evidence="2 3">KCTC 33808</strain>
    </source>
</reference>
<evidence type="ECO:0000256" key="1">
    <source>
        <dbReference type="SAM" id="MobiDB-lite"/>
    </source>
</evidence>
<proteinExistence type="predicted"/>
<evidence type="ECO:0000313" key="2">
    <source>
        <dbReference type="EMBL" id="TBT83554.1"/>
    </source>
</evidence>
<sequence length="86" mass="9333">MTDSPSCPHCRQPLPGWNPPPEPGPPPQREPGYADHHPQRKAGHAATRPLPPFAPGWLAGPTASDPDAHGLLRGMMNSFTREEEAR</sequence>
<comment type="caution">
    <text evidence="2">The sequence shown here is derived from an EMBL/GenBank/DDBJ whole genome shotgun (WGS) entry which is preliminary data.</text>
</comment>
<protein>
    <submittedName>
        <fullName evidence="2">Uncharacterized protein</fullName>
    </submittedName>
</protein>
<feature type="compositionally biased region" description="Pro residues" evidence="1">
    <location>
        <begin position="16"/>
        <end position="29"/>
    </location>
</feature>
<evidence type="ECO:0000313" key="3">
    <source>
        <dbReference type="Proteomes" id="UP000292373"/>
    </source>
</evidence>
<keyword evidence="3" id="KW-1185">Reference proteome</keyword>